<keyword evidence="2" id="KW-1185">Reference proteome</keyword>
<organism evidence="1 2">
    <name type="scientific">Leucania separata nucleopolyhedrovirus</name>
    <name type="common">LsNPV</name>
    <dbReference type="NCBI Taxonomy" id="1307956"/>
    <lineage>
        <taxon>Viruses</taxon>
        <taxon>Viruses incertae sedis</taxon>
        <taxon>Naldaviricetes</taxon>
        <taxon>Lefavirales</taxon>
        <taxon>Baculoviridae</taxon>
        <taxon>Alphabaculovirus</taxon>
        <taxon>Alphabaculovirus leseparatae</taxon>
    </lineage>
</organism>
<dbReference type="RefSeq" id="YP_758433.1">
    <property type="nucleotide sequence ID" value="NC_008348.1"/>
</dbReference>
<dbReference type="KEGG" id="vg:5176238"/>
<dbReference type="Pfam" id="PF07134">
    <property type="entry name" value="AcMNPV_Orf18"/>
    <property type="match status" value="1"/>
</dbReference>
<organismHost>
    <name type="scientific">Lepidoptera</name>
    <name type="common">moths &amp; butterflies</name>
    <dbReference type="NCBI Taxonomy" id="7088"/>
</organismHost>
<accession>Q0IKY3</accession>
<proteinExistence type="predicted"/>
<evidence type="ECO:0000313" key="1">
    <source>
        <dbReference type="EMBL" id="AAR28900.1"/>
    </source>
</evidence>
<dbReference type="InterPro" id="IPR010785">
    <property type="entry name" value="AcMNPV_AC18"/>
</dbReference>
<dbReference type="EMBL" id="AY394490">
    <property type="protein sequence ID" value="AAR28900.1"/>
    <property type="molecule type" value="Genomic_DNA"/>
</dbReference>
<reference evidence="1 2" key="1">
    <citation type="journal article" date="2007" name="Virus Genes">
        <title>Genome sequence of Leucania seperata nucleopolyhedrovirus.</title>
        <authorList>
            <person name="Xiao H."/>
            <person name="Qi Y."/>
        </authorList>
    </citation>
    <scope>NUCLEOTIDE SEQUENCE [LARGE SCALE GENOMIC DNA]</scope>
    <source>
        <strain evidence="1 2">AH1</strain>
    </source>
</reference>
<dbReference type="Proteomes" id="UP000201737">
    <property type="component" value="Segment"/>
</dbReference>
<dbReference type="OrthoDB" id="15358at10239"/>
<sequence length="395" mass="46352">MMNSLLEQLRSRRSIPYISKKKINDDLTELVMRCVHFEFYTKLYRAVLRTVATDRFVVVKGGMAIEGLLGRGSQSGDLDVQLIASIDDEPFDIRSVVARFDFNRLYKTLETEVASTYLPVVRTCLESIKFEDLSAATIGTAPMFVMFKSYVNEAIVIARDRFDSIKFRLDEERPLKMTVSEMKDRCYLVRFSFNVNVFARDMYEYRERKRTRSIGFFPLNLYFLDVTVVKQQQHDQEHAFVELFDDRIAVDTPDRVIIDQLECMFFNVFYGNESKINLCYDRIVGLLERFDCEPDLEQTRAYFALVSDRRGAYKANDIKSLMCRVGSRLGVRLVDELFETGRITTELKDITYQINFPYHIWDREYFSNCWHVYLGKTRCLFGYEPNGSAEMEKLK</sequence>
<reference evidence="1 2" key="2">
    <citation type="journal article" date="2007" name="Virus Res.">
        <title>P13 of Leucania separata multiple nuclear polyhedrosis virus affected the polyhedra and budded virions yields of AcMNPV.</title>
        <authorList>
            <person name="Du E.Q."/>
            <person name="Yan F."/>
            <person name="Jin W.X."/>
            <person name="Lu N."/>
            <person name="Xiao H.Z."/>
            <person name="Lu S.Y."/>
            <person name="Qi Y.P."/>
        </authorList>
    </citation>
    <scope>NUCLEOTIDE SEQUENCE [LARGE SCALE GENOMIC DNA]</scope>
    <source>
        <strain evidence="1 2">AH1</strain>
    </source>
</reference>
<name>Q0IKY3_NPVLS</name>
<protein>
    <submittedName>
        <fullName evidence="1">ORF136</fullName>
    </submittedName>
</protein>
<evidence type="ECO:0000313" key="2">
    <source>
        <dbReference type="Proteomes" id="UP000201737"/>
    </source>
</evidence>
<dbReference type="GeneID" id="5176238"/>